<proteinExistence type="predicted"/>
<keyword evidence="2" id="KW-1185">Reference proteome</keyword>
<evidence type="ECO:0000313" key="2">
    <source>
        <dbReference type="Proteomes" id="UP000827092"/>
    </source>
</evidence>
<dbReference type="AlphaFoldDB" id="A0AAV6TXY5"/>
<name>A0AAV6TXY5_9ARAC</name>
<reference evidence="1 2" key="1">
    <citation type="journal article" date="2022" name="Nat. Ecol. Evol.">
        <title>A masculinizing supergene underlies an exaggerated male reproductive morph in a spider.</title>
        <authorList>
            <person name="Hendrickx F."/>
            <person name="De Corte Z."/>
            <person name="Sonet G."/>
            <person name="Van Belleghem S.M."/>
            <person name="Kostlbacher S."/>
            <person name="Vangestel C."/>
        </authorList>
    </citation>
    <scope>NUCLEOTIDE SEQUENCE [LARGE SCALE GENOMIC DNA]</scope>
    <source>
        <strain evidence="1">W744_W776</strain>
    </source>
</reference>
<dbReference type="EMBL" id="JAFNEN010000869">
    <property type="protein sequence ID" value="KAG8176533.1"/>
    <property type="molecule type" value="Genomic_DNA"/>
</dbReference>
<evidence type="ECO:0000313" key="1">
    <source>
        <dbReference type="EMBL" id="KAG8176533.1"/>
    </source>
</evidence>
<organism evidence="1 2">
    <name type="scientific">Oedothorax gibbosus</name>
    <dbReference type="NCBI Taxonomy" id="931172"/>
    <lineage>
        <taxon>Eukaryota</taxon>
        <taxon>Metazoa</taxon>
        <taxon>Ecdysozoa</taxon>
        <taxon>Arthropoda</taxon>
        <taxon>Chelicerata</taxon>
        <taxon>Arachnida</taxon>
        <taxon>Araneae</taxon>
        <taxon>Araneomorphae</taxon>
        <taxon>Entelegynae</taxon>
        <taxon>Araneoidea</taxon>
        <taxon>Linyphiidae</taxon>
        <taxon>Erigoninae</taxon>
        <taxon>Oedothorax</taxon>
    </lineage>
</organism>
<protein>
    <recommendedName>
        <fullName evidence="3">Secreted protein</fullName>
    </recommendedName>
</protein>
<comment type="caution">
    <text evidence="1">The sequence shown here is derived from an EMBL/GenBank/DDBJ whole genome shotgun (WGS) entry which is preliminary data.</text>
</comment>
<dbReference type="Proteomes" id="UP000827092">
    <property type="component" value="Unassembled WGS sequence"/>
</dbReference>
<sequence>MCGDVCWLFVFGRCGSVYLRNLARNDTHSSELTGFKHGYGASKCHLLQGDLAEYIRRRSNEVTRLLQWGLQEQR</sequence>
<evidence type="ECO:0008006" key="3">
    <source>
        <dbReference type="Google" id="ProtNLM"/>
    </source>
</evidence>
<gene>
    <name evidence="1" type="ORF">JTE90_020367</name>
</gene>
<accession>A0AAV6TXY5</accession>